<dbReference type="EMBL" id="JAGINT010000002">
    <property type="protein sequence ID" value="MBP2355021.1"/>
    <property type="molecule type" value="Genomic_DNA"/>
</dbReference>
<sequence>MGLQHDDNTLLLGIYATPTKAADVTDAVRRLTAHEVSLTESVPGNFDDLADQYRIEHPPN</sequence>
<dbReference type="RefSeq" id="WP_209697746.1">
    <property type="nucleotide sequence ID" value="NZ_BAAAVU010000015.1"/>
</dbReference>
<name>A0ABS4UTT1_9ACTN</name>
<dbReference type="Proteomes" id="UP000755585">
    <property type="component" value="Unassembled WGS sequence"/>
</dbReference>
<evidence type="ECO:0000313" key="2">
    <source>
        <dbReference type="Proteomes" id="UP000755585"/>
    </source>
</evidence>
<proteinExistence type="predicted"/>
<keyword evidence="2" id="KW-1185">Reference proteome</keyword>
<gene>
    <name evidence="1" type="ORF">JOF29_006131</name>
</gene>
<accession>A0ABS4UTT1</accession>
<protein>
    <submittedName>
        <fullName evidence="1">Uncharacterized protein</fullName>
    </submittedName>
</protein>
<reference evidence="1 2" key="1">
    <citation type="submission" date="2021-03" db="EMBL/GenBank/DDBJ databases">
        <title>Sequencing the genomes of 1000 actinobacteria strains.</title>
        <authorList>
            <person name="Klenk H.-P."/>
        </authorList>
    </citation>
    <scope>NUCLEOTIDE SEQUENCE [LARGE SCALE GENOMIC DNA]</scope>
    <source>
        <strain evidence="1 2">DSM 18824</strain>
    </source>
</reference>
<organism evidence="1 2">
    <name type="scientific">Kribbella aluminosa</name>
    <dbReference type="NCBI Taxonomy" id="416017"/>
    <lineage>
        <taxon>Bacteria</taxon>
        <taxon>Bacillati</taxon>
        <taxon>Actinomycetota</taxon>
        <taxon>Actinomycetes</taxon>
        <taxon>Propionibacteriales</taxon>
        <taxon>Kribbellaceae</taxon>
        <taxon>Kribbella</taxon>
    </lineage>
</organism>
<evidence type="ECO:0000313" key="1">
    <source>
        <dbReference type="EMBL" id="MBP2355021.1"/>
    </source>
</evidence>
<comment type="caution">
    <text evidence="1">The sequence shown here is derived from an EMBL/GenBank/DDBJ whole genome shotgun (WGS) entry which is preliminary data.</text>
</comment>